<accession>A0A6G1C0N9</accession>
<name>A0A6G1C0N9_9ORYZ</name>
<dbReference type="OrthoDB" id="696591at2759"/>
<sequence>MQLQIVHNNTTLLVLLDSGSTHNFISETAATVPCLGHIVCVANGHGLACSGIAPAMPVQIDDQAF</sequence>
<proteinExistence type="predicted"/>
<protein>
    <submittedName>
        <fullName evidence="1">Uncharacterized protein</fullName>
    </submittedName>
</protein>
<dbReference type="AlphaFoldDB" id="A0A6G1C0N9"/>
<evidence type="ECO:0000313" key="2">
    <source>
        <dbReference type="Proteomes" id="UP000479710"/>
    </source>
</evidence>
<keyword evidence="2" id="KW-1185">Reference proteome</keyword>
<evidence type="ECO:0000313" key="1">
    <source>
        <dbReference type="EMBL" id="KAF0893517.1"/>
    </source>
</evidence>
<reference evidence="1 2" key="1">
    <citation type="submission" date="2019-11" db="EMBL/GenBank/DDBJ databases">
        <title>Whole genome sequence of Oryza granulata.</title>
        <authorList>
            <person name="Li W."/>
        </authorList>
    </citation>
    <scope>NUCLEOTIDE SEQUENCE [LARGE SCALE GENOMIC DNA]</scope>
    <source>
        <strain evidence="2">cv. Menghai</strain>
        <tissue evidence="1">Leaf</tissue>
    </source>
</reference>
<dbReference type="Proteomes" id="UP000479710">
    <property type="component" value="Unassembled WGS sequence"/>
</dbReference>
<comment type="caution">
    <text evidence="1">The sequence shown here is derived from an EMBL/GenBank/DDBJ whole genome shotgun (WGS) entry which is preliminary data.</text>
</comment>
<gene>
    <name evidence="1" type="ORF">E2562_026112</name>
</gene>
<dbReference type="Pfam" id="PF08284">
    <property type="entry name" value="RVP_2"/>
    <property type="match status" value="1"/>
</dbReference>
<organism evidence="1 2">
    <name type="scientific">Oryza meyeriana var. granulata</name>
    <dbReference type="NCBI Taxonomy" id="110450"/>
    <lineage>
        <taxon>Eukaryota</taxon>
        <taxon>Viridiplantae</taxon>
        <taxon>Streptophyta</taxon>
        <taxon>Embryophyta</taxon>
        <taxon>Tracheophyta</taxon>
        <taxon>Spermatophyta</taxon>
        <taxon>Magnoliopsida</taxon>
        <taxon>Liliopsida</taxon>
        <taxon>Poales</taxon>
        <taxon>Poaceae</taxon>
        <taxon>BOP clade</taxon>
        <taxon>Oryzoideae</taxon>
        <taxon>Oryzeae</taxon>
        <taxon>Oryzinae</taxon>
        <taxon>Oryza</taxon>
        <taxon>Oryza meyeriana</taxon>
    </lineage>
</organism>
<dbReference type="EMBL" id="SPHZ02000011">
    <property type="protein sequence ID" value="KAF0893517.1"/>
    <property type="molecule type" value="Genomic_DNA"/>
</dbReference>
<dbReference type="CDD" id="cd00303">
    <property type="entry name" value="retropepsin_like"/>
    <property type="match status" value="1"/>
</dbReference>